<organism evidence="1">
    <name type="scientific">Siphoviridae sp. ctNqI2</name>
    <dbReference type="NCBI Taxonomy" id="2823576"/>
    <lineage>
        <taxon>Viruses</taxon>
        <taxon>Duplodnaviria</taxon>
        <taxon>Heunggongvirae</taxon>
        <taxon>Uroviricota</taxon>
        <taxon>Caudoviricetes</taxon>
    </lineage>
</organism>
<reference evidence="1" key="1">
    <citation type="journal article" date="2021" name="Proc. Natl. Acad. Sci. U.S.A.">
        <title>A Catalog of Tens of Thousands of Viruses from Human Metagenomes Reveals Hidden Associations with Chronic Diseases.</title>
        <authorList>
            <person name="Tisza M.J."/>
            <person name="Buck C.B."/>
        </authorList>
    </citation>
    <scope>NUCLEOTIDE SEQUENCE</scope>
    <source>
        <strain evidence="1">CtNqI2</strain>
    </source>
</reference>
<name>A0A8S5LD22_9CAUD</name>
<accession>A0A8S5LD22</accession>
<sequence length="45" mass="5228">MVEKSIRETDITYRDMLIVSTFPVPVIFSASPTYTHMLYLPLHTL</sequence>
<proteinExistence type="predicted"/>
<protein>
    <submittedName>
        <fullName evidence="1">Uncharacterized protein</fullName>
    </submittedName>
</protein>
<dbReference type="EMBL" id="BK014689">
    <property type="protein sequence ID" value="DAD67909.1"/>
    <property type="molecule type" value="Genomic_DNA"/>
</dbReference>
<evidence type="ECO:0000313" key="1">
    <source>
        <dbReference type="EMBL" id="DAD67909.1"/>
    </source>
</evidence>